<dbReference type="InterPro" id="IPR036513">
    <property type="entry name" value="STAS_dom_sf"/>
</dbReference>
<dbReference type="Proteomes" id="UP000293142">
    <property type="component" value="Unassembled WGS sequence"/>
</dbReference>
<gene>
    <name evidence="2" type="ORF">EYB31_28215</name>
</gene>
<accession>A0A4Q9DKF0</accession>
<dbReference type="Pfam" id="PF01740">
    <property type="entry name" value="STAS"/>
    <property type="match status" value="1"/>
</dbReference>
<dbReference type="AlphaFoldDB" id="A0A4Q9DKF0"/>
<evidence type="ECO:0000313" key="3">
    <source>
        <dbReference type="Proteomes" id="UP000293142"/>
    </source>
</evidence>
<proteinExistence type="predicted"/>
<comment type="caution">
    <text evidence="2">The sequence shown here is derived from an EMBL/GenBank/DDBJ whole genome shotgun (WGS) entry which is preliminary data.</text>
</comment>
<dbReference type="PANTHER" id="PTHR33495:SF6">
    <property type="entry name" value="ANTI-SIGMA FACTOR ANTAGONIST"/>
    <property type="match status" value="1"/>
</dbReference>
<dbReference type="CDD" id="cd07043">
    <property type="entry name" value="STAS_anti-anti-sigma_factors"/>
    <property type="match status" value="1"/>
</dbReference>
<dbReference type="RefSeq" id="WP_131016830.1">
    <property type="nucleotide sequence ID" value="NZ_SIRE01000023.1"/>
</dbReference>
<name>A0A4Q9DKF0_9BACL</name>
<dbReference type="GO" id="GO:0043856">
    <property type="term" value="F:anti-sigma factor antagonist activity"/>
    <property type="evidence" value="ECO:0007669"/>
    <property type="project" value="TreeGrafter"/>
</dbReference>
<feature type="domain" description="STAS" evidence="1">
    <location>
        <begin position="5"/>
        <end position="121"/>
    </location>
</feature>
<protein>
    <submittedName>
        <fullName evidence="2">Anti-sigma factor antagonist</fullName>
    </submittedName>
</protein>
<organism evidence="2 3">
    <name type="scientific">Paenibacillus thalictri</name>
    <dbReference type="NCBI Taxonomy" id="2527873"/>
    <lineage>
        <taxon>Bacteria</taxon>
        <taxon>Bacillati</taxon>
        <taxon>Bacillota</taxon>
        <taxon>Bacilli</taxon>
        <taxon>Bacillales</taxon>
        <taxon>Paenibacillaceae</taxon>
        <taxon>Paenibacillus</taxon>
    </lineage>
</organism>
<reference evidence="2 3" key="1">
    <citation type="submission" date="2019-02" db="EMBL/GenBank/DDBJ databases">
        <title>Paenibacillus sp. nov., isolated from surface-sterilized tissue of Thalictrum simplex L.</title>
        <authorList>
            <person name="Tuo L."/>
        </authorList>
    </citation>
    <scope>NUCLEOTIDE SEQUENCE [LARGE SCALE GENOMIC DNA]</scope>
    <source>
        <strain evidence="2 3">N2SHLJ1</strain>
    </source>
</reference>
<sequence length="121" mass="13928">MEETFFANVRETGQTVIIDMSGDLSKSAHEPLLGLFNWETKKEDTCCIILNFSQVNYINSLGIALLIRLTRKTERAGYQTFAYGISPHYHKLFLMVGLAEHMMIYPDEYSIMQRIETLNSL</sequence>
<dbReference type="PROSITE" id="PS50801">
    <property type="entry name" value="STAS"/>
    <property type="match status" value="1"/>
</dbReference>
<evidence type="ECO:0000313" key="2">
    <source>
        <dbReference type="EMBL" id="TBL72642.1"/>
    </source>
</evidence>
<dbReference type="OrthoDB" id="119566at2"/>
<dbReference type="SUPFAM" id="SSF52091">
    <property type="entry name" value="SpoIIaa-like"/>
    <property type="match status" value="1"/>
</dbReference>
<dbReference type="PANTHER" id="PTHR33495">
    <property type="entry name" value="ANTI-SIGMA FACTOR ANTAGONIST TM_1081-RELATED-RELATED"/>
    <property type="match status" value="1"/>
</dbReference>
<dbReference type="InterPro" id="IPR002645">
    <property type="entry name" value="STAS_dom"/>
</dbReference>
<dbReference type="EMBL" id="SIRE01000023">
    <property type="protein sequence ID" value="TBL72642.1"/>
    <property type="molecule type" value="Genomic_DNA"/>
</dbReference>
<keyword evidence="3" id="KW-1185">Reference proteome</keyword>
<evidence type="ECO:0000259" key="1">
    <source>
        <dbReference type="PROSITE" id="PS50801"/>
    </source>
</evidence>
<dbReference type="Gene3D" id="3.30.750.24">
    <property type="entry name" value="STAS domain"/>
    <property type="match status" value="1"/>
</dbReference>